<evidence type="ECO:0000256" key="3">
    <source>
        <dbReference type="ARBA" id="ARBA00022692"/>
    </source>
</evidence>
<evidence type="ECO:0000256" key="1">
    <source>
        <dbReference type="ARBA" id="ARBA00004401"/>
    </source>
</evidence>
<gene>
    <name evidence="11" type="ORF">LL252_02100</name>
</gene>
<comment type="similarity">
    <text evidence="7">Belongs to the YfgM family.</text>
</comment>
<dbReference type="PIRSF" id="PIRSF006170">
    <property type="entry name" value="YfgM"/>
    <property type="match status" value="1"/>
</dbReference>
<dbReference type="GO" id="GO:0044877">
    <property type="term" value="F:protein-containing complex binding"/>
    <property type="evidence" value="ECO:0007669"/>
    <property type="project" value="InterPro"/>
</dbReference>
<dbReference type="Gene3D" id="1.25.40.10">
    <property type="entry name" value="Tetratricopeptide repeat domain"/>
    <property type="match status" value="1"/>
</dbReference>
<accession>A0A9Q3YMA5</accession>
<dbReference type="EMBL" id="JAJGNA010000001">
    <property type="protein sequence ID" value="MCC4307351.1"/>
    <property type="molecule type" value="Genomic_DNA"/>
</dbReference>
<dbReference type="InterPro" id="IPR018704">
    <property type="entry name" value="SecYEG/CpoB_TPR"/>
</dbReference>
<dbReference type="PANTHER" id="PTHR38035:SF1">
    <property type="entry name" value="ANCILLARY SECYEG TRANSLOCON SUBUNIT"/>
    <property type="match status" value="1"/>
</dbReference>
<reference evidence="11" key="1">
    <citation type="submission" date="2021-10" db="EMBL/GenBank/DDBJ databases">
        <title>The diversity and Nitrogen Metabolism of Culturable Nitrate-Utilizing Bacteria Within the Oxygen Minimum Zone of the Changjiang (Yangtze River)Estuary.</title>
        <authorList>
            <person name="Zhang D."/>
            <person name="Zheng J."/>
            <person name="Liu S."/>
            <person name="He W."/>
        </authorList>
    </citation>
    <scope>NUCLEOTIDE SEQUENCE</scope>
    <source>
        <strain evidence="11">FXH-223</strain>
    </source>
</reference>
<evidence type="ECO:0000313" key="11">
    <source>
        <dbReference type="EMBL" id="MCC4307351.1"/>
    </source>
</evidence>
<evidence type="ECO:0000256" key="5">
    <source>
        <dbReference type="ARBA" id="ARBA00023136"/>
    </source>
</evidence>
<evidence type="ECO:0000313" key="12">
    <source>
        <dbReference type="Proteomes" id="UP001108027"/>
    </source>
</evidence>
<keyword evidence="5 9" id="KW-0472">Membrane</keyword>
<feature type="transmembrane region" description="Helical" evidence="9">
    <location>
        <begin position="22"/>
        <end position="40"/>
    </location>
</feature>
<dbReference type="Pfam" id="PF09976">
    <property type="entry name" value="TPR_21"/>
    <property type="match status" value="1"/>
</dbReference>
<sequence>MVDYIRDEEEQAERIKEWWQKYGIATVIVIVLAVGALLGWRQWQEHSAGESGKASVHYETMMQAMAAGNADQARGAAATLMDDYDGTAYADYARLALAKLAVDAGDLNAAADQLGAVADGAATRELEYTARLRLARVQVALGDLDAANEQISRTFPEAWQGQALELKGDIASARENWDAARAAYGDALEALDEGAGRDRVQMKLDDLKSQS</sequence>
<comment type="caution">
    <text evidence="11">The sequence shown here is derived from an EMBL/GenBank/DDBJ whole genome shotgun (WGS) entry which is preliminary data.</text>
</comment>
<keyword evidence="12" id="KW-1185">Reference proteome</keyword>
<dbReference type="RefSeq" id="WP_228232599.1">
    <property type="nucleotide sequence ID" value="NZ_JAJGNA010000001.1"/>
</dbReference>
<evidence type="ECO:0000256" key="7">
    <source>
        <dbReference type="ARBA" id="ARBA00024197"/>
    </source>
</evidence>
<protein>
    <recommendedName>
        <fullName evidence="8">Ancillary SecYEG translocon subunit</fullName>
    </recommendedName>
</protein>
<evidence type="ECO:0000256" key="6">
    <source>
        <dbReference type="ARBA" id="ARBA00023186"/>
    </source>
</evidence>
<name>A0A9Q3YMA5_9GAMM</name>
<evidence type="ECO:0000256" key="8">
    <source>
        <dbReference type="ARBA" id="ARBA00024235"/>
    </source>
</evidence>
<keyword evidence="2" id="KW-1003">Cell membrane</keyword>
<evidence type="ECO:0000256" key="4">
    <source>
        <dbReference type="ARBA" id="ARBA00022989"/>
    </source>
</evidence>
<comment type="subcellular location">
    <subcellularLocation>
        <location evidence="1">Cell membrane</location>
        <topology evidence="1">Single-pass type II membrane protein</topology>
    </subcellularLocation>
</comment>
<organism evidence="11 12">
    <name type="scientific">Alloalcanivorax marinus</name>
    <dbReference type="NCBI Taxonomy" id="1177169"/>
    <lineage>
        <taxon>Bacteria</taxon>
        <taxon>Pseudomonadati</taxon>
        <taxon>Pseudomonadota</taxon>
        <taxon>Gammaproteobacteria</taxon>
        <taxon>Oceanospirillales</taxon>
        <taxon>Alcanivoracaceae</taxon>
        <taxon>Alloalcanivorax</taxon>
    </lineage>
</organism>
<evidence type="ECO:0000256" key="2">
    <source>
        <dbReference type="ARBA" id="ARBA00022475"/>
    </source>
</evidence>
<dbReference type="AlphaFoldDB" id="A0A9Q3YMA5"/>
<feature type="domain" description="Ancillary SecYEG translocon subunit/Cell division coordinator CpoB TPR" evidence="10">
    <location>
        <begin position="16"/>
        <end position="208"/>
    </location>
</feature>
<dbReference type="InterPro" id="IPR026039">
    <property type="entry name" value="YfgM"/>
</dbReference>
<dbReference type="Proteomes" id="UP001108027">
    <property type="component" value="Unassembled WGS sequence"/>
</dbReference>
<keyword evidence="6" id="KW-0143">Chaperone</keyword>
<keyword evidence="3 9" id="KW-0812">Transmembrane</keyword>
<dbReference type="GO" id="GO:0005886">
    <property type="term" value="C:plasma membrane"/>
    <property type="evidence" value="ECO:0007669"/>
    <property type="project" value="UniProtKB-SubCell"/>
</dbReference>
<evidence type="ECO:0000259" key="10">
    <source>
        <dbReference type="Pfam" id="PF09976"/>
    </source>
</evidence>
<keyword evidence="4 9" id="KW-1133">Transmembrane helix</keyword>
<dbReference type="InterPro" id="IPR011990">
    <property type="entry name" value="TPR-like_helical_dom_sf"/>
</dbReference>
<proteinExistence type="inferred from homology"/>
<evidence type="ECO:0000256" key="9">
    <source>
        <dbReference type="SAM" id="Phobius"/>
    </source>
</evidence>
<dbReference type="PANTHER" id="PTHR38035">
    <property type="entry name" value="UPF0070 PROTEIN YFGM"/>
    <property type="match status" value="1"/>
</dbReference>